<dbReference type="PROSITE" id="PS50294">
    <property type="entry name" value="WD_REPEATS_REGION"/>
    <property type="match status" value="3"/>
</dbReference>
<dbReference type="InterPro" id="IPR036427">
    <property type="entry name" value="Bromodomain-like_sf"/>
</dbReference>
<dbReference type="PROSITE" id="PS00847">
    <property type="entry name" value="MCM_1"/>
    <property type="match status" value="1"/>
</dbReference>
<evidence type="ECO:0000256" key="11">
    <source>
        <dbReference type="ARBA" id="ARBA00023125"/>
    </source>
</evidence>
<evidence type="ECO:0000256" key="7">
    <source>
        <dbReference type="ARBA" id="ARBA00022801"/>
    </source>
</evidence>
<feature type="region of interest" description="Disordered" evidence="16">
    <location>
        <begin position="1801"/>
        <end position="1820"/>
    </location>
</feature>
<dbReference type="Pfam" id="PF25437">
    <property type="entry name" value="BRWD1_N"/>
    <property type="match status" value="1"/>
</dbReference>
<feature type="repeat" description="WD" evidence="14">
    <location>
        <begin position="918"/>
        <end position="959"/>
    </location>
</feature>
<dbReference type="InterPro" id="IPR041562">
    <property type="entry name" value="MCM_lid"/>
</dbReference>
<dbReference type="SUPFAM" id="SSF50978">
    <property type="entry name" value="WD40 repeat-like"/>
    <property type="match status" value="1"/>
</dbReference>
<keyword evidence="6 15" id="KW-0547">Nucleotide-binding</keyword>
<feature type="region of interest" description="Disordered" evidence="16">
    <location>
        <begin position="1477"/>
        <end position="1641"/>
    </location>
</feature>
<dbReference type="Gene3D" id="3.40.50.300">
    <property type="entry name" value="P-loop containing nucleotide triphosphate hydrolases"/>
    <property type="match status" value="1"/>
</dbReference>
<keyword evidence="3 14" id="KW-0853">WD repeat</keyword>
<feature type="repeat" description="WD" evidence="14">
    <location>
        <begin position="1002"/>
        <end position="1037"/>
    </location>
</feature>
<evidence type="ECO:0000256" key="9">
    <source>
        <dbReference type="ARBA" id="ARBA00022840"/>
    </source>
</evidence>
<dbReference type="InterPro" id="IPR001487">
    <property type="entry name" value="Bromodomain"/>
</dbReference>
<dbReference type="PROSITE" id="PS50082">
    <property type="entry name" value="WD_REPEATS_2"/>
    <property type="match status" value="4"/>
</dbReference>
<feature type="compositionally biased region" description="Basic and acidic residues" evidence="16">
    <location>
        <begin position="1732"/>
        <end position="1744"/>
    </location>
</feature>
<dbReference type="CDD" id="cd00200">
    <property type="entry name" value="WD40"/>
    <property type="match status" value="1"/>
</dbReference>
<dbReference type="InterPro" id="IPR027925">
    <property type="entry name" value="MCM_N"/>
</dbReference>
<dbReference type="Pfam" id="PF14551">
    <property type="entry name" value="MCM_N"/>
    <property type="match status" value="1"/>
</dbReference>
<keyword evidence="8" id="KW-0347">Helicase</keyword>
<evidence type="ECO:0000256" key="12">
    <source>
        <dbReference type="ARBA" id="ARBA00023242"/>
    </source>
</evidence>
<dbReference type="InterPro" id="IPR057451">
    <property type="entry name" value="BRWD/PHIP_AD"/>
</dbReference>
<dbReference type="SUPFAM" id="SSF52540">
    <property type="entry name" value="P-loop containing nucleoside triphosphate hydrolases"/>
    <property type="match status" value="1"/>
</dbReference>
<dbReference type="InterPro" id="IPR057452">
    <property type="entry name" value="BRWD/PHIP_N"/>
</dbReference>
<dbReference type="Gene3D" id="1.20.920.10">
    <property type="entry name" value="Bromodomain-like"/>
    <property type="match status" value="1"/>
</dbReference>
<dbReference type="PRINTS" id="PR01663">
    <property type="entry name" value="MCMPROTEIN7"/>
</dbReference>
<dbReference type="PANTHER" id="PTHR16266:SF17">
    <property type="entry name" value="BRWD3"/>
    <property type="match status" value="1"/>
</dbReference>
<feature type="compositionally biased region" description="Basic residues" evidence="16">
    <location>
        <begin position="1550"/>
        <end position="1566"/>
    </location>
</feature>
<dbReference type="InterPro" id="IPR003593">
    <property type="entry name" value="AAA+_ATPase"/>
</dbReference>
<keyword evidence="12" id="KW-0539">Nucleus</keyword>
<evidence type="ECO:0000259" key="17">
    <source>
        <dbReference type="PROSITE" id="PS50051"/>
    </source>
</evidence>
<keyword evidence="19" id="KW-1185">Reference proteome</keyword>
<comment type="subcellular location">
    <subcellularLocation>
        <location evidence="1">Nucleus</location>
    </subcellularLocation>
</comment>
<dbReference type="InterPro" id="IPR052060">
    <property type="entry name" value="Bromo_WD_repeat"/>
</dbReference>
<feature type="compositionally biased region" description="Basic and acidic residues" evidence="16">
    <location>
        <begin position="2080"/>
        <end position="2098"/>
    </location>
</feature>
<proteinExistence type="inferred from homology"/>
<dbReference type="Pfam" id="PF00400">
    <property type="entry name" value="WD40"/>
    <property type="match status" value="5"/>
</dbReference>
<dbReference type="PRINTS" id="PR01657">
    <property type="entry name" value="MCMFAMILY"/>
</dbReference>
<dbReference type="SMART" id="SM00320">
    <property type="entry name" value="WD40"/>
    <property type="match status" value="7"/>
</dbReference>
<dbReference type="SUPFAM" id="SSF47370">
    <property type="entry name" value="Bromodomain"/>
    <property type="match status" value="1"/>
</dbReference>
<dbReference type="SUPFAM" id="SSF50249">
    <property type="entry name" value="Nucleic acid-binding proteins"/>
    <property type="match status" value="1"/>
</dbReference>
<evidence type="ECO:0000256" key="16">
    <source>
        <dbReference type="SAM" id="MobiDB-lite"/>
    </source>
</evidence>
<dbReference type="CDD" id="cd05529">
    <property type="entry name" value="Bromo_WDR9_I_like"/>
    <property type="match status" value="1"/>
</dbReference>
<feature type="compositionally biased region" description="Acidic residues" evidence="16">
    <location>
        <begin position="1594"/>
        <end position="1607"/>
    </location>
</feature>
<dbReference type="InterPro" id="IPR019775">
    <property type="entry name" value="WD40_repeat_CS"/>
</dbReference>
<evidence type="ECO:0000313" key="18">
    <source>
        <dbReference type="EMBL" id="WJZ90462.1"/>
    </source>
</evidence>
<dbReference type="InterPro" id="IPR027417">
    <property type="entry name" value="P-loop_NTPase"/>
</dbReference>
<keyword evidence="4" id="KW-0235">DNA replication</keyword>
<feature type="compositionally biased region" description="Basic and acidic residues" evidence="16">
    <location>
        <begin position="1505"/>
        <end position="1514"/>
    </location>
</feature>
<feature type="repeat" description="WD" evidence="14">
    <location>
        <begin position="960"/>
        <end position="1001"/>
    </location>
</feature>
<dbReference type="InterPro" id="IPR033762">
    <property type="entry name" value="MCM_OB"/>
</dbReference>
<feature type="compositionally biased region" description="Polar residues" evidence="16">
    <location>
        <begin position="1803"/>
        <end position="1820"/>
    </location>
</feature>
<dbReference type="Gene3D" id="2.130.10.10">
    <property type="entry name" value="YVTN repeat-like/Quinoprotein amine dehydrogenase"/>
    <property type="match status" value="3"/>
</dbReference>
<comment type="similarity">
    <text evidence="15">Belongs to the MCM family.</text>
</comment>
<feature type="compositionally biased region" description="Basic and acidic residues" evidence="16">
    <location>
        <begin position="1674"/>
        <end position="1684"/>
    </location>
</feature>
<dbReference type="Gene3D" id="2.20.28.10">
    <property type="match status" value="1"/>
</dbReference>
<dbReference type="InterPro" id="IPR001680">
    <property type="entry name" value="WD40_rpt"/>
</dbReference>
<evidence type="ECO:0000256" key="5">
    <source>
        <dbReference type="ARBA" id="ARBA00022737"/>
    </source>
</evidence>
<dbReference type="InterPro" id="IPR015943">
    <property type="entry name" value="WD40/YVTN_repeat-like_dom_sf"/>
</dbReference>
<dbReference type="CDD" id="cd17758">
    <property type="entry name" value="MCM7"/>
    <property type="match status" value="1"/>
</dbReference>
<dbReference type="EMBL" id="CP126654">
    <property type="protein sequence ID" value="WJZ90462.1"/>
    <property type="molecule type" value="Genomic_DNA"/>
</dbReference>
<evidence type="ECO:0000256" key="10">
    <source>
        <dbReference type="ARBA" id="ARBA00023117"/>
    </source>
</evidence>
<keyword evidence="9 15" id="KW-0067">ATP-binding</keyword>
<feature type="region of interest" description="Disordered" evidence="16">
    <location>
        <begin position="2080"/>
        <end position="2101"/>
    </location>
</feature>
<feature type="region of interest" description="Disordered" evidence="16">
    <location>
        <begin position="1674"/>
        <end position="1753"/>
    </location>
</feature>
<accession>A0ABY9C5D6</accession>
<dbReference type="InterPro" id="IPR012340">
    <property type="entry name" value="NA-bd_OB-fold"/>
</dbReference>
<gene>
    <name evidence="18" type="ORF">VitviT2T_009605</name>
</gene>
<dbReference type="EC" id="3.6.4.12" evidence="2"/>
<dbReference type="SMART" id="SM00297">
    <property type="entry name" value="BROMO"/>
    <property type="match status" value="1"/>
</dbReference>
<evidence type="ECO:0000256" key="14">
    <source>
        <dbReference type="PROSITE-ProRule" id="PRU00221"/>
    </source>
</evidence>
<dbReference type="PROSITE" id="PS00678">
    <property type="entry name" value="WD_REPEATS_1"/>
    <property type="match status" value="1"/>
</dbReference>
<dbReference type="Gene3D" id="3.30.1640.10">
    <property type="entry name" value="mini-chromosome maintenance (MCM) complex, chain A, domain 1"/>
    <property type="match status" value="1"/>
</dbReference>
<protein>
    <recommendedName>
        <fullName evidence="2">DNA helicase</fullName>
        <ecNumber evidence="2">3.6.4.12</ecNumber>
    </recommendedName>
</protein>
<dbReference type="Proteomes" id="UP001227230">
    <property type="component" value="Chromosome 7"/>
</dbReference>
<dbReference type="InterPro" id="IPR018525">
    <property type="entry name" value="MCM_CS"/>
</dbReference>
<feature type="repeat" description="WD" evidence="14">
    <location>
        <begin position="1262"/>
        <end position="1304"/>
    </location>
</feature>
<keyword evidence="11 15" id="KW-0238">DNA-binding</keyword>
<dbReference type="PANTHER" id="PTHR16266">
    <property type="entry name" value="WD REPEAT DOMAIN 9"/>
    <property type="match status" value="1"/>
</dbReference>
<keyword evidence="10" id="KW-0103">Bromodomain</keyword>
<organism evidence="18 19">
    <name type="scientific">Vitis vinifera</name>
    <name type="common">Grape</name>
    <dbReference type="NCBI Taxonomy" id="29760"/>
    <lineage>
        <taxon>Eukaryota</taxon>
        <taxon>Viridiplantae</taxon>
        <taxon>Streptophyta</taxon>
        <taxon>Embryophyta</taxon>
        <taxon>Tracheophyta</taxon>
        <taxon>Spermatophyta</taxon>
        <taxon>Magnoliopsida</taxon>
        <taxon>eudicotyledons</taxon>
        <taxon>Gunneridae</taxon>
        <taxon>Pentapetalae</taxon>
        <taxon>rosids</taxon>
        <taxon>Vitales</taxon>
        <taxon>Vitaceae</taxon>
        <taxon>Viteae</taxon>
        <taxon>Vitis</taxon>
    </lineage>
</organism>
<dbReference type="InterPro" id="IPR001208">
    <property type="entry name" value="MCM_dom"/>
</dbReference>
<evidence type="ECO:0000256" key="3">
    <source>
        <dbReference type="ARBA" id="ARBA00022574"/>
    </source>
</evidence>
<evidence type="ECO:0000256" key="13">
    <source>
        <dbReference type="ARBA" id="ARBA00047995"/>
    </source>
</evidence>
<dbReference type="PROSITE" id="PS50051">
    <property type="entry name" value="MCM_2"/>
    <property type="match status" value="1"/>
</dbReference>
<sequence>MKDLDFAGDKAFAKDFLSNFADAFGEAKYIKIFQEVANRKSRAIQIELEDLFNYKDVDEDFLRRVTENTRRYIGIFADAIDELMPEPTEAFLDDDHDILMTQRSEEGTENVDGADPRQKMPPEIKRFYEVYIRASSKERPFTIREVKASYIGQLVRISGIVTRCSDVKPLMQVAVYTCEDCGFEIYQEVTARVFMPLFECPSTRCQTNRTKGNIILQLRASKFLKFQEAKIQELAEHVPKGHIPRTMTVHLRGELTRKVAPGDVVELSGIFLPIPYTGFRAMRAGLVADTYLEAMSVTHFKKKYEEYELRRDEEEQIARLAEDGDIYNKLARSLAPEIFGHEDVKKALLLLLVGAPHRKLKDGMKIRGDLHICLMGDPGVAKSQLLKHIINVAPRGVYTTGRGSSGVGLTAAVQKDPVTNEMVLEGGALVLADMGICAIDEFDKMEDSDRTAIHEVMEQQTVSIAKAGITTSLNARTAVLAAANPAWGRYDLRRTPAENINLPPALLSRFDLLWLILDRADMDSDLEMARHVVYVHKNKESPALGFTPLEPSILRAYISAARRISPCVPKELEEYIASAYSGIRQEEAKSSSPHSYTTVRTLLSILRISAALARLRFSETVAQSDVDEALRLMQMSKFSLYSDDRQKSGLDAISDIYSILRDEAARSNRMDLSYAHALNWISRKGYSEAQLKECLEEYAALNFPHLSAYIFPEKNYRENEGKKLSPSRYLLCLPNYEKLPLVSKPTLSKVVPKVWISRSANLLVRHPLLVWSGACSGDENDNGFSFPLGYNNLVERYPHIGKDHLVKLLKQLMLNTAPPLHGEVGGNAPSAVDVPTLLGTGSFSLLDCHKKKENKQVKPPPDYLRWPHMQADQVRGLSLREIGGGFTKHHRAPSIRSACYAIAKPSTMVQRMQNMKKLRGHRDAVYCAIFDRSGRYVITGSDDRLVKIWSMETAFCLASCRGHEGDITDLAVSSNNVLVASASNDFIIRVWRLPDGLPISVLRGHTGAVTAIAFSPRPSSVYQLLSSSDDGSCRIWDARFSQCSPRIYLPKPPDAVAGKNSVPSMNGTSSSNGPQSHQILCCAFNASGTVFVTGSSDTFARVWSACKSSTDDSEQPNHEIDVLSGHENDVNYVQFSACAGASRSSVSDTFKEESLPKFKNSWFCHDNIVTCSRDGSAIIWIPRSRRYHGKVGRWTRAYHLKVPPPPMPPQPPRGGPRQRLLPTPRGVNMIVWSLDNRFVLAAIMDCRICVWNAADGSLVHSLTGHSASTYVLDVHPFNPRIAMSAGYDGKTIVWDIWEGIPIRTYEIGRFKLVDGKFSPDGTSIVLSDDVGQIYLLNTGQGESQKDAKYDQFFLGDYRPLIRDTIGNVLDQETQLAPHRRNIQDPLCDSSMIPYSEPYQTMYQQRRLGALGIEWHPSSINLAVGPDFSLGQEYQMPPLADLDRVMEPLPELVDAVYWEPENEVISDDTDSEYNIAEEYSSEGEHGSLSAASSFSDPECSAEDTDVEHSHKDGLRRSRRKKYRSEVEIMTSSGRRVKRRNLNECDGTSSRSRTKKSKNGRKVSKRNSSKIQSLRPQRAAKRNALNMFSQITETSTEGDDEEGLEDDSSGSDPMIQDSNMQNTKSDRNLQNVQQKYQRGEQSSLNEFENAIKFPESQSNAGNRRRLVLKFSLRDSKKSIPSEDTRPKCNTQADIVHSPSRPPPKTVEEKETNLISEDPESSSMHAADLEQSQNHNRDDFIHKPRSEETEDHLDTSAGYKDNKIRWGEVKARSSKRFRSGDFVASDACTGFDVSFDVHNGNGKDINGQTKPENGCGNSSPSEIQNHAGELLEKLGRDVEPFGTGLENKDDVKNNELAPPGEANKSSSFQGLSLLDDHQKIDASAISSNGNLNKQHKGWSGSDEFRDCDSLEMDETVGINHSHDLKGNPPANSLKLRIRSKRIVRDPNFPSKLKFVTGTEEPSNIGGDLMSRSHSRMEHNQISEVPEEDKVIEMPSSPHRSHSDSDKQNYDAVHKRAKSYMARTNAEGYGGSMEESASNAGNYNYDSGIDFHEATTDAVHRTRSMVRDTTSQEPNNVMSRFKVREETSKNAENYSKKTRDQLQSEEWMSSSRMRVRSRSTRYRRGDYDNYLSPSAGRISNFSGRKVSWLMLSEHEEGYRYIPQQGDEVVYLRQGHQEYIEKLNLRSEVGPWRSPKTNIRAVEICSVEDLVYASLAGSGDSCCKITLKFTDPLSSVFGRTFKLTLPELINFSDFVVEKTRYDAAIGRNWTHRDKCLVWWRNGEDGGGSWWEGRILAVEAKSREFPDSPWERYVVKYKGDAENNLHSPWELHDPDIQWEQPQIDFEIRDKLLSSFAKLESAHKIQDYYGIQKFNQVAQKLDFLNRFPVPLYPELIQARLENNYYRTLEAVKHDIMVMLSNAQSYFGRNAELSSKMKRLSDWFTRTLSKL</sequence>
<dbReference type="InterPro" id="IPR008050">
    <property type="entry name" value="MCM7"/>
</dbReference>
<comment type="catalytic activity">
    <reaction evidence="13">
        <text>ATP + H2O = ADP + phosphate + H(+)</text>
        <dbReference type="Rhea" id="RHEA:13065"/>
        <dbReference type="ChEBI" id="CHEBI:15377"/>
        <dbReference type="ChEBI" id="CHEBI:15378"/>
        <dbReference type="ChEBI" id="CHEBI:30616"/>
        <dbReference type="ChEBI" id="CHEBI:43474"/>
        <dbReference type="ChEBI" id="CHEBI:456216"/>
        <dbReference type="EC" id="3.6.4.12"/>
    </reaction>
</comment>
<evidence type="ECO:0000313" key="19">
    <source>
        <dbReference type="Proteomes" id="UP001227230"/>
    </source>
</evidence>
<dbReference type="Pfam" id="PF00493">
    <property type="entry name" value="MCM"/>
    <property type="match status" value="1"/>
</dbReference>
<dbReference type="SMART" id="SM00350">
    <property type="entry name" value="MCM"/>
    <property type="match status" value="1"/>
</dbReference>
<dbReference type="Pfam" id="PF25313">
    <property type="entry name" value="BRWD_AD"/>
    <property type="match status" value="1"/>
</dbReference>
<keyword evidence="7" id="KW-0378">Hydrolase</keyword>
<evidence type="ECO:0000256" key="6">
    <source>
        <dbReference type="ARBA" id="ARBA00022741"/>
    </source>
</evidence>
<keyword evidence="5" id="KW-0677">Repeat</keyword>
<dbReference type="InterPro" id="IPR031327">
    <property type="entry name" value="MCM"/>
</dbReference>
<evidence type="ECO:0000256" key="4">
    <source>
        <dbReference type="ARBA" id="ARBA00022705"/>
    </source>
</evidence>
<evidence type="ECO:0000256" key="2">
    <source>
        <dbReference type="ARBA" id="ARBA00012551"/>
    </source>
</evidence>
<evidence type="ECO:0000256" key="15">
    <source>
        <dbReference type="RuleBase" id="RU004070"/>
    </source>
</evidence>
<dbReference type="InterPro" id="IPR036322">
    <property type="entry name" value="WD40_repeat_dom_sf"/>
</dbReference>
<dbReference type="SMART" id="SM00382">
    <property type="entry name" value="AAA"/>
    <property type="match status" value="1"/>
</dbReference>
<name>A0ABY9C5D6_VITVI</name>
<dbReference type="Pfam" id="PF00439">
    <property type="entry name" value="Bromodomain"/>
    <property type="match status" value="1"/>
</dbReference>
<reference evidence="18 19" key="1">
    <citation type="journal article" date="2023" name="Hortic Res">
        <title>The complete reference genome for grapevine (Vitis vinifera L.) genetics and breeding.</title>
        <authorList>
            <person name="Shi X."/>
            <person name="Cao S."/>
            <person name="Wang X."/>
            <person name="Huang S."/>
            <person name="Wang Y."/>
            <person name="Liu Z."/>
            <person name="Liu W."/>
            <person name="Leng X."/>
            <person name="Peng Y."/>
            <person name="Wang N."/>
            <person name="Wang Y."/>
            <person name="Ma Z."/>
            <person name="Xu X."/>
            <person name="Zhang F."/>
            <person name="Xue H."/>
            <person name="Zhong H."/>
            <person name="Wang Y."/>
            <person name="Zhang K."/>
            <person name="Velt A."/>
            <person name="Avia K."/>
            <person name="Holtgrawe D."/>
            <person name="Grimplet J."/>
            <person name="Matus J.T."/>
            <person name="Ware D."/>
            <person name="Wu X."/>
            <person name="Wang H."/>
            <person name="Liu C."/>
            <person name="Fang Y."/>
            <person name="Rustenholz C."/>
            <person name="Cheng Z."/>
            <person name="Xiao H."/>
            <person name="Zhou Y."/>
        </authorList>
    </citation>
    <scope>NUCLEOTIDE SEQUENCE [LARGE SCALE GENOMIC DNA]</scope>
    <source>
        <strain evidence="19">cv. Pinot noir / PN40024</strain>
        <tissue evidence="18">Leaf</tissue>
    </source>
</reference>
<dbReference type="Gene3D" id="2.40.50.140">
    <property type="entry name" value="Nucleic acid-binding proteins"/>
    <property type="match status" value="1"/>
</dbReference>
<feature type="domain" description="MCM C-terminal AAA(+) ATPase" evidence="17">
    <location>
        <begin position="326"/>
        <end position="532"/>
    </location>
</feature>
<evidence type="ECO:0000256" key="1">
    <source>
        <dbReference type="ARBA" id="ARBA00004123"/>
    </source>
</evidence>
<dbReference type="Pfam" id="PF17207">
    <property type="entry name" value="MCM_OB"/>
    <property type="match status" value="1"/>
</dbReference>
<feature type="compositionally biased region" description="Polar residues" evidence="16">
    <location>
        <begin position="1614"/>
        <end position="1641"/>
    </location>
</feature>
<evidence type="ECO:0000256" key="8">
    <source>
        <dbReference type="ARBA" id="ARBA00022806"/>
    </source>
</evidence>
<feature type="region of interest" description="Disordered" evidence="16">
    <location>
        <begin position="1836"/>
        <end position="1864"/>
    </location>
</feature>
<dbReference type="Pfam" id="PF17855">
    <property type="entry name" value="MCM_lid"/>
    <property type="match status" value="1"/>
</dbReference>